<dbReference type="PANTHER" id="PTHR46494">
    <property type="entry name" value="CORA FAMILY METAL ION TRANSPORTER (EUROFUNG)"/>
    <property type="match status" value="1"/>
</dbReference>
<evidence type="ECO:0000256" key="11">
    <source>
        <dbReference type="ARBA" id="ARBA00045497"/>
    </source>
</evidence>
<protein>
    <recommendedName>
        <fullName evidence="14">Magnesium transporter</fullName>
    </recommendedName>
</protein>
<proteinExistence type="inferred from homology"/>
<dbReference type="GO" id="GO:0005886">
    <property type="term" value="C:plasma membrane"/>
    <property type="evidence" value="ECO:0007669"/>
    <property type="project" value="UniProtKB-SubCell"/>
</dbReference>
<dbReference type="AlphaFoldDB" id="A0A7S2AHC4"/>
<keyword evidence="5 12" id="KW-0812">Transmembrane</keyword>
<evidence type="ECO:0000256" key="8">
    <source>
        <dbReference type="ARBA" id="ARBA00023065"/>
    </source>
</evidence>
<accession>A0A7S2AHC4</accession>
<keyword evidence="3" id="KW-0813">Transport</keyword>
<gene>
    <name evidence="13" type="ORF">DSPE1174_LOCUS50</name>
</gene>
<dbReference type="GO" id="GO:0050897">
    <property type="term" value="F:cobalt ion binding"/>
    <property type="evidence" value="ECO:0007669"/>
    <property type="project" value="TreeGrafter"/>
</dbReference>
<evidence type="ECO:0000256" key="6">
    <source>
        <dbReference type="ARBA" id="ARBA00022842"/>
    </source>
</evidence>
<keyword evidence="9 12" id="KW-0472">Membrane</keyword>
<dbReference type="PANTHER" id="PTHR46494:SF1">
    <property type="entry name" value="CORA FAMILY METAL ION TRANSPORTER (EUROFUNG)"/>
    <property type="match status" value="1"/>
</dbReference>
<dbReference type="InterPro" id="IPR002523">
    <property type="entry name" value="MgTranspt_CorA/ZnTranspt_ZntB"/>
</dbReference>
<evidence type="ECO:0000256" key="5">
    <source>
        <dbReference type="ARBA" id="ARBA00022692"/>
    </source>
</evidence>
<dbReference type="EMBL" id="HBGS01000092">
    <property type="protein sequence ID" value="CAD9368164.1"/>
    <property type="molecule type" value="Transcribed_RNA"/>
</dbReference>
<evidence type="ECO:0000313" key="13">
    <source>
        <dbReference type="EMBL" id="CAD9368164.1"/>
    </source>
</evidence>
<keyword evidence="6" id="KW-0460">Magnesium</keyword>
<comment type="catalytic activity">
    <reaction evidence="10">
        <text>Mg(2+)(in) = Mg(2+)(out)</text>
        <dbReference type="Rhea" id="RHEA:29827"/>
        <dbReference type="ChEBI" id="CHEBI:18420"/>
    </reaction>
</comment>
<keyword evidence="8" id="KW-0406">Ion transport</keyword>
<reference evidence="13" key="1">
    <citation type="submission" date="2021-01" db="EMBL/GenBank/DDBJ databases">
        <authorList>
            <person name="Corre E."/>
            <person name="Pelletier E."/>
            <person name="Niang G."/>
            <person name="Scheremetjew M."/>
            <person name="Finn R."/>
            <person name="Kale V."/>
            <person name="Holt S."/>
            <person name="Cochrane G."/>
            <person name="Meng A."/>
            <person name="Brown T."/>
            <person name="Cohen L."/>
        </authorList>
    </citation>
    <scope>NUCLEOTIDE SEQUENCE</scope>
    <source>
        <strain evidence="13">CCMP1381</strain>
    </source>
</reference>
<dbReference type="GO" id="GO:0000287">
    <property type="term" value="F:magnesium ion binding"/>
    <property type="evidence" value="ECO:0007669"/>
    <property type="project" value="TreeGrafter"/>
</dbReference>
<dbReference type="SUPFAM" id="SSF144083">
    <property type="entry name" value="Magnesium transport protein CorA, transmembrane region"/>
    <property type="match status" value="1"/>
</dbReference>
<dbReference type="GO" id="GO:0015095">
    <property type="term" value="F:magnesium ion transmembrane transporter activity"/>
    <property type="evidence" value="ECO:0007669"/>
    <property type="project" value="TreeGrafter"/>
</dbReference>
<evidence type="ECO:0000256" key="12">
    <source>
        <dbReference type="SAM" id="Phobius"/>
    </source>
</evidence>
<dbReference type="Gene3D" id="1.20.58.340">
    <property type="entry name" value="Magnesium transport protein CorA, transmembrane region"/>
    <property type="match status" value="1"/>
</dbReference>
<feature type="transmembrane region" description="Helical" evidence="12">
    <location>
        <begin position="183"/>
        <end position="206"/>
    </location>
</feature>
<feature type="transmembrane region" description="Helical" evidence="12">
    <location>
        <begin position="218"/>
        <end position="238"/>
    </location>
</feature>
<dbReference type="GO" id="GO:0015087">
    <property type="term" value="F:cobalt ion transmembrane transporter activity"/>
    <property type="evidence" value="ECO:0007669"/>
    <property type="project" value="TreeGrafter"/>
</dbReference>
<evidence type="ECO:0000256" key="1">
    <source>
        <dbReference type="ARBA" id="ARBA00004651"/>
    </source>
</evidence>
<evidence type="ECO:0000256" key="10">
    <source>
        <dbReference type="ARBA" id="ARBA00034269"/>
    </source>
</evidence>
<keyword evidence="4" id="KW-1003">Cell membrane</keyword>
<dbReference type="Pfam" id="PF01544">
    <property type="entry name" value="CorA"/>
    <property type="match status" value="1"/>
</dbReference>
<evidence type="ECO:0000256" key="4">
    <source>
        <dbReference type="ARBA" id="ARBA00022475"/>
    </source>
</evidence>
<comment type="function">
    <text evidence="11">Mediates influx of magnesium ions. Alternates between open and closed states. Activated by low cytoplasmic Mg(2+) levels. Inactive when cytoplasmic Mg(2+) levels are high.</text>
</comment>
<evidence type="ECO:0000256" key="9">
    <source>
        <dbReference type="ARBA" id="ARBA00023136"/>
    </source>
</evidence>
<evidence type="ECO:0008006" key="14">
    <source>
        <dbReference type="Google" id="ProtNLM"/>
    </source>
</evidence>
<evidence type="ECO:0000256" key="7">
    <source>
        <dbReference type="ARBA" id="ARBA00022989"/>
    </source>
</evidence>
<organism evidence="13">
    <name type="scientific">Octactis speculum</name>
    <dbReference type="NCBI Taxonomy" id="3111310"/>
    <lineage>
        <taxon>Eukaryota</taxon>
        <taxon>Sar</taxon>
        <taxon>Stramenopiles</taxon>
        <taxon>Ochrophyta</taxon>
        <taxon>Dictyochophyceae</taxon>
        <taxon>Dictyochales</taxon>
        <taxon>Dictyochaceae</taxon>
        <taxon>Octactis</taxon>
    </lineage>
</organism>
<name>A0A7S2AHC4_9STRA</name>
<keyword evidence="7 12" id="KW-1133">Transmembrane helix</keyword>
<dbReference type="InterPro" id="IPR045863">
    <property type="entry name" value="CorA_TM1_TM2"/>
</dbReference>
<dbReference type="FunFam" id="1.20.58.340:FF:000004">
    <property type="entry name" value="Magnesium transport protein CorA"/>
    <property type="match status" value="1"/>
</dbReference>
<evidence type="ECO:0000256" key="3">
    <source>
        <dbReference type="ARBA" id="ARBA00022448"/>
    </source>
</evidence>
<evidence type="ECO:0000256" key="2">
    <source>
        <dbReference type="ARBA" id="ARBA00009765"/>
    </source>
</evidence>
<comment type="similarity">
    <text evidence="2">Belongs to the CorA metal ion transporter (MIT) (TC 1.A.35) family.</text>
</comment>
<sequence>MHLSSAAPRVLLTVRNNPSTRFSLLRRDRRGWVSFSRSREFLRNADPETRANQQHLLFHMLDVLLRDNMFIDNTLTSWLDHIETGLHIQLRSKYSDHLYHILECAKTYKAFMLSMDEALRPTRRLQSRDKPISKKPSILNHHKGYALVSSMGSCLANLEALISTSTSLKEVYKTIQADRMNKVLYNLTLVTVAMIPAQMLTGIYGMNFDNIPELHLPYGYTLWWAALFLSVGSVFYCFHRMTIDEVGV</sequence>
<comment type="subcellular location">
    <subcellularLocation>
        <location evidence="1">Cell membrane</location>
        <topology evidence="1">Multi-pass membrane protein</topology>
    </subcellularLocation>
</comment>